<sequence length="159" mass="18202">MLKRRTVSILTLLLILTMVALLSVFMSSQSSLTRAQEEALTLVNLDYQVKQVKDFYWTTTDQSYFAMRFVDQEDQGHYAIIERKGGDAFYYGVDELINEKDAKSLAVGEFEGYKVLQARLGMYTDQPAWEVALRSPDQTITYYTLNATTGKKIKTIQNI</sequence>
<evidence type="ECO:0000313" key="1">
    <source>
        <dbReference type="EMBL" id="EHR36258.1"/>
    </source>
</evidence>
<dbReference type="EMBL" id="AGEG01000016">
    <property type="protein sequence ID" value="EHR36258.1"/>
    <property type="molecule type" value="Genomic_DNA"/>
</dbReference>
<dbReference type="Proteomes" id="UP000006190">
    <property type="component" value="Unassembled WGS sequence"/>
</dbReference>
<dbReference type="AlphaFoldDB" id="H3NKY0"/>
<evidence type="ECO:0008006" key="3">
    <source>
        <dbReference type="Google" id="ProtNLM"/>
    </source>
</evidence>
<dbReference type="Gene3D" id="3.10.450.40">
    <property type="match status" value="1"/>
</dbReference>
<dbReference type="SUPFAM" id="SSF54403">
    <property type="entry name" value="Cystatin/monellin"/>
    <property type="match status" value="2"/>
</dbReference>
<gene>
    <name evidence="1" type="ORF">HMPREF9708_01519</name>
</gene>
<keyword evidence="2" id="KW-1185">Reference proteome</keyword>
<evidence type="ECO:0000313" key="2">
    <source>
        <dbReference type="Proteomes" id="UP000006190"/>
    </source>
</evidence>
<dbReference type="STRING" id="883113.HMPREF9708_01519"/>
<name>H3NKY0_9LACT</name>
<comment type="caution">
    <text evidence="1">The sequence shown here is derived from an EMBL/GenBank/DDBJ whole genome shotgun (WGS) entry which is preliminary data.</text>
</comment>
<accession>H3NKY0</accession>
<dbReference type="RefSeq" id="WP_006309752.1">
    <property type="nucleotide sequence ID" value="NZ_JH601133.1"/>
</dbReference>
<organism evidence="1 2">
    <name type="scientific">Facklamia languida CCUG 37842</name>
    <dbReference type="NCBI Taxonomy" id="883113"/>
    <lineage>
        <taxon>Bacteria</taxon>
        <taxon>Bacillati</taxon>
        <taxon>Bacillota</taxon>
        <taxon>Bacilli</taxon>
        <taxon>Lactobacillales</taxon>
        <taxon>Aerococcaceae</taxon>
        <taxon>Facklamia</taxon>
    </lineage>
</organism>
<protein>
    <recommendedName>
        <fullName evidence="3">DUF5590 domain-containing protein</fullName>
    </recommendedName>
</protein>
<dbReference type="HOGENOM" id="CLU_114070_0_1_9"/>
<reference evidence="1 2" key="1">
    <citation type="submission" date="2012-01" db="EMBL/GenBank/DDBJ databases">
        <title>The Genome Sequence of Facklamia languida CCUG 37842.</title>
        <authorList>
            <consortium name="The Broad Institute Genome Sequencing Platform"/>
            <person name="Earl A."/>
            <person name="Ward D."/>
            <person name="Feldgarden M."/>
            <person name="Gevers D."/>
            <person name="Huys G."/>
            <person name="Young S.K."/>
            <person name="Zeng Q."/>
            <person name="Gargeya S."/>
            <person name="Fitzgerald M."/>
            <person name="Haas B."/>
            <person name="Abouelleil A."/>
            <person name="Alvarado L."/>
            <person name="Arachchi H.M."/>
            <person name="Berlin A."/>
            <person name="Chapman S.B."/>
            <person name="Gearin G."/>
            <person name="Goldberg J."/>
            <person name="Griggs A."/>
            <person name="Gujja S."/>
            <person name="Hansen M."/>
            <person name="Heiman D."/>
            <person name="Howarth C."/>
            <person name="Larimer J."/>
            <person name="Lui A."/>
            <person name="MacDonald P.J.P."/>
            <person name="McCowen C."/>
            <person name="Montmayeur A."/>
            <person name="Murphy C."/>
            <person name="Neiman D."/>
            <person name="Pearson M."/>
            <person name="Priest M."/>
            <person name="Roberts A."/>
            <person name="Saif S."/>
            <person name="Shea T."/>
            <person name="Sisk P."/>
            <person name="Stolte C."/>
            <person name="Sykes S."/>
            <person name="Wortman J."/>
            <person name="Nusbaum C."/>
            <person name="Birren B."/>
        </authorList>
    </citation>
    <scope>NUCLEOTIDE SEQUENCE [LARGE SCALE GENOMIC DNA]</scope>
    <source>
        <strain evidence="1 2">CCUG 37842</strain>
    </source>
</reference>
<proteinExistence type="predicted"/>
<dbReference type="InterPro" id="IPR046350">
    <property type="entry name" value="Cystatin_sf"/>
</dbReference>
<dbReference type="PATRIC" id="fig|883113.3.peg.1521"/>
<dbReference type="eggNOG" id="COG5353">
    <property type="taxonomic scope" value="Bacteria"/>
</dbReference>